<evidence type="ECO:0000256" key="20">
    <source>
        <dbReference type="ARBA" id="ARBA00071763"/>
    </source>
</evidence>
<comment type="catalytic activity">
    <reaction evidence="12">
        <text>L-arginine(in) = L-arginine(out)</text>
        <dbReference type="Rhea" id="RHEA:32143"/>
        <dbReference type="ChEBI" id="CHEBI:32682"/>
    </reaction>
</comment>
<feature type="repeat" description="Solcar" evidence="25">
    <location>
        <begin position="371"/>
        <end position="456"/>
    </location>
</feature>
<evidence type="ECO:0000256" key="8">
    <source>
        <dbReference type="ARBA" id="ARBA00022989"/>
    </source>
</evidence>
<protein>
    <recommendedName>
        <fullName evidence="20">Mitochondrial basic amino acids transporter</fullName>
    </recommendedName>
    <alternativeName>
        <fullName evidence="24">Carnitine/acylcarnitine translocase-like</fullName>
    </alternativeName>
    <alternativeName>
        <fullName evidence="23">Mitochondrial carnitine/acylcarnitine carrier protein CACL</fullName>
    </alternativeName>
    <alternativeName>
        <fullName evidence="22">Mitochondrial ornithine transporter 3</fullName>
    </alternativeName>
    <alternativeName>
        <fullName evidence="21">Solute carrier family 25 member 29</fullName>
    </alternativeName>
</protein>
<evidence type="ECO:0000256" key="17">
    <source>
        <dbReference type="ARBA" id="ARBA00051045"/>
    </source>
</evidence>
<evidence type="ECO:0000256" key="14">
    <source>
        <dbReference type="ARBA" id="ARBA00049090"/>
    </source>
</evidence>
<comment type="catalytic activity">
    <reaction evidence="17">
        <text>L-homoarginine(in) + L-arginine(out) = L-homoarginine(out) + L-arginine(in)</text>
        <dbReference type="Rhea" id="RHEA:72799"/>
        <dbReference type="ChEBI" id="CHEBI:32682"/>
        <dbReference type="ChEBI" id="CHEBI:143006"/>
    </reaction>
</comment>
<keyword evidence="4 25" id="KW-0812">Transmembrane</keyword>
<keyword evidence="9" id="KW-0496">Mitochondrion</keyword>
<organism evidence="28 29">
    <name type="scientific">Eschrichtius robustus</name>
    <name type="common">California gray whale</name>
    <name type="synonym">Eschrichtius gibbosus</name>
    <dbReference type="NCBI Taxonomy" id="9764"/>
    <lineage>
        <taxon>Eukaryota</taxon>
        <taxon>Metazoa</taxon>
        <taxon>Chordata</taxon>
        <taxon>Craniata</taxon>
        <taxon>Vertebrata</taxon>
        <taxon>Euteleostomi</taxon>
        <taxon>Mammalia</taxon>
        <taxon>Eutheria</taxon>
        <taxon>Laurasiatheria</taxon>
        <taxon>Artiodactyla</taxon>
        <taxon>Whippomorpha</taxon>
        <taxon>Cetacea</taxon>
        <taxon>Mysticeti</taxon>
        <taxon>Eschrichtiidae</taxon>
        <taxon>Eschrichtius</taxon>
    </lineage>
</organism>
<evidence type="ECO:0000256" key="11">
    <source>
        <dbReference type="ARBA" id="ARBA00034422"/>
    </source>
</evidence>
<evidence type="ECO:0000256" key="25">
    <source>
        <dbReference type="PROSITE-ProRule" id="PRU00282"/>
    </source>
</evidence>
<evidence type="ECO:0000256" key="26">
    <source>
        <dbReference type="RuleBase" id="RU000488"/>
    </source>
</evidence>
<evidence type="ECO:0000313" key="28">
    <source>
        <dbReference type="EMBL" id="KAJ8780269.1"/>
    </source>
</evidence>
<dbReference type="PRINTS" id="PR00926">
    <property type="entry name" value="MITOCARRIER"/>
</dbReference>
<comment type="catalytic activity">
    <reaction evidence="14">
        <text>L-lysine(out) + L-arginine(in) = L-lysine(in) + L-arginine(out)</text>
        <dbReference type="Rhea" id="RHEA:70827"/>
        <dbReference type="ChEBI" id="CHEBI:32551"/>
        <dbReference type="ChEBI" id="CHEBI:32682"/>
    </reaction>
</comment>
<gene>
    <name evidence="28" type="ORF">J1605_011872</name>
</gene>
<accession>A0AB34GL03</accession>
<dbReference type="InterPro" id="IPR002067">
    <property type="entry name" value="MCP"/>
</dbReference>
<evidence type="ECO:0000256" key="1">
    <source>
        <dbReference type="ARBA" id="ARBA00004448"/>
    </source>
</evidence>
<dbReference type="GO" id="GO:1990575">
    <property type="term" value="P:mitochondrial L-ornithine transmembrane transport"/>
    <property type="evidence" value="ECO:0007669"/>
    <property type="project" value="TreeGrafter"/>
</dbReference>
<comment type="catalytic activity">
    <reaction evidence="19">
        <text>N(omega)-methyl-L-arginine(in) + L-arginine(out) = N(omega)-methyl-L-arginine(out) + L-arginine(in)</text>
        <dbReference type="Rhea" id="RHEA:72803"/>
        <dbReference type="ChEBI" id="CHEBI:32682"/>
        <dbReference type="ChEBI" id="CHEBI:114953"/>
    </reaction>
</comment>
<feature type="repeat" description="Solcar" evidence="25">
    <location>
        <begin position="271"/>
        <end position="359"/>
    </location>
</feature>
<evidence type="ECO:0000256" key="21">
    <source>
        <dbReference type="ARBA" id="ARBA00076491"/>
    </source>
</evidence>
<evidence type="ECO:0000256" key="22">
    <source>
        <dbReference type="ARBA" id="ARBA00078745"/>
    </source>
</evidence>
<evidence type="ECO:0000256" key="9">
    <source>
        <dbReference type="ARBA" id="ARBA00023128"/>
    </source>
</evidence>
<proteinExistence type="inferred from homology"/>
<evidence type="ECO:0000256" key="18">
    <source>
        <dbReference type="ARBA" id="ARBA00051921"/>
    </source>
</evidence>
<keyword evidence="8" id="KW-1133">Transmembrane helix</keyword>
<evidence type="ECO:0000256" key="6">
    <source>
        <dbReference type="ARBA" id="ARBA00022792"/>
    </source>
</evidence>
<dbReference type="Proteomes" id="UP001159641">
    <property type="component" value="Unassembled WGS sequence"/>
</dbReference>
<evidence type="ECO:0000256" key="24">
    <source>
        <dbReference type="ARBA" id="ARBA00080567"/>
    </source>
</evidence>
<comment type="similarity">
    <text evidence="2 26">Belongs to the mitochondrial carrier (TC 2.A.29) family.</text>
</comment>
<keyword evidence="29" id="KW-1185">Reference proteome</keyword>
<evidence type="ECO:0000256" key="12">
    <source>
        <dbReference type="ARBA" id="ARBA00034423"/>
    </source>
</evidence>
<evidence type="ECO:0000256" key="16">
    <source>
        <dbReference type="ARBA" id="ARBA00050768"/>
    </source>
</evidence>
<keyword evidence="7" id="KW-0029">Amino-acid transport</keyword>
<evidence type="ECO:0000256" key="3">
    <source>
        <dbReference type="ARBA" id="ARBA00022448"/>
    </source>
</evidence>
<keyword evidence="5" id="KW-0677">Repeat</keyword>
<feature type="repeat" description="Solcar" evidence="25">
    <location>
        <begin position="180"/>
        <end position="267"/>
    </location>
</feature>
<comment type="catalytic activity">
    <reaction evidence="18">
        <text>L-ornithine(in) + L-arginine(out) = L-ornithine(out) + L-arginine(in)</text>
        <dbReference type="Rhea" id="RHEA:34991"/>
        <dbReference type="ChEBI" id="CHEBI:32682"/>
        <dbReference type="ChEBI" id="CHEBI:46911"/>
    </reaction>
</comment>
<feature type="region of interest" description="Disordered" evidence="27">
    <location>
        <begin position="464"/>
        <end position="484"/>
    </location>
</feature>
<dbReference type="SUPFAM" id="SSF103506">
    <property type="entry name" value="Mitochondrial carrier"/>
    <property type="match status" value="1"/>
</dbReference>
<dbReference type="InterPro" id="IPR023395">
    <property type="entry name" value="MCP_dom_sf"/>
</dbReference>
<sequence length="484" mass="51834">MCSCSALWGPRIKDREKLSVNKERFHSEVLARWAPRAAQPDPPGPRVADTVPKEAVSCSPATALLTHDHCPHRGTLAETKQKAHEARGSSLSVPIARCRPLVKGACGGMLDPEPLWHRPRFATGRVGRSREMSPAPLSVHGAEMRHRRPALPHPGTPKATESSLAPCLLGLALGLLERASPGVLSAGPGELGNLAPLARLSLGPSFQVRLQVQSMEKPQYRGTLHCFQAIIKQESVLGLYRGLGSPLLGLTFINALVFGVQGNTLRALGRDSPLNQFLAGAAAGAIQCVICCPMELAKTRLQLQEAGPARTYRGPVDCLAQVYRREGLRGVNRGMVSTLLRETPSFGVYFLTYDVLTRALGCEPGDRLLVPKLLLAGGTSGIASWLSTYPLDVVKSRLQADGLRGAPRYRGIVDCVRQSYRAEGWRVFTRGLASTLLRAFPVNAATFATVTVVLSYARGEEARPEGDAVPAAPAGPALAQPSSL</sequence>
<evidence type="ECO:0000256" key="5">
    <source>
        <dbReference type="ARBA" id="ARBA00022737"/>
    </source>
</evidence>
<comment type="caution">
    <text evidence="28">The sequence shown here is derived from an EMBL/GenBank/DDBJ whole genome shotgun (WGS) entry which is preliminary data.</text>
</comment>
<dbReference type="EMBL" id="JAIQCJ010002164">
    <property type="protein sequence ID" value="KAJ8780269.1"/>
    <property type="molecule type" value="Genomic_DNA"/>
</dbReference>
<keyword evidence="10 25" id="KW-0472">Membrane</keyword>
<evidence type="ECO:0000256" key="10">
    <source>
        <dbReference type="ARBA" id="ARBA00023136"/>
    </source>
</evidence>
<reference evidence="28 29" key="1">
    <citation type="submission" date="2022-11" db="EMBL/GenBank/DDBJ databases">
        <title>Whole genome sequence of Eschrichtius robustus ER-17-0199.</title>
        <authorList>
            <person name="Bruniche-Olsen A."/>
            <person name="Black A.N."/>
            <person name="Fields C.J."/>
            <person name="Walden K."/>
            <person name="Dewoody J.A."/>
        </authorList>
    </citation>
    <scope>NUCLEOTIDE SEQUENCE [LARGE SCALE GENOMIC DNA]</scope>
    <source>
        <strain evidence="28">ER-17-0199</strain>
        <tissue evidence="28">Blubber</tissue>
    </source>
</reference>
<comment type="catalytic activity">
    <reaction evidence="11">
        <text>L-lysine(in) = L-lysine(out)</text>
        <dbReference type="Rhea" id="RHEA:70935"/>
        <dbReference type="ChEBI" id="CHEBI:32551"/>
    </reaction>
</comment>
<dbReference type="GO" id="GO:0005289">
    <property type="term" value="F:high-affinity L-arginine transmembrane transporter activity"/>
    <property type="evidence" value="ECO:0007669"/>
    <property type="project" value="TreeGrafter"/>
</dbReference>
<evidence type="ECO:0000256" key="15">
    <source>
        <dbReference type="ARBA" id="ARBA00050592"/>
    </source>
</evidence>
<dbReference type="InterPro" id="IPR050567">
    <property type="entry name" value="Mitochondrial_Carrier"/>
</dbReference>
<feature type="compositionally biased region" description="Low complexity" evidence="27">
    <location>
        <begin position="468"/>
        <end position="484"/>
    </location>
</feature>
<dbReference type="FunFam" id="1.50.40.10:FF:000037">
    <property type="entry name" value="Solute carrier family 25 member 29"/>
    <property type="match status" value="1"/>
</dbReference>
<dbReference type="AlphaFoldDB" id="A0AB34GL03"/>
<feature type="region of interest" description="Disordered" evidence="27">
    <location>
        <begin position="139"/>
        <end position="159"/>
    </location>
</feature>
<dbReference type="PROSITE" id="PS50920">
    <property type="entry name" value="SOLCAR"/>
    <property type="match status" value="3"/>
</dbReference>
<evidence type="ECO:0000256" key="19">
    <source>
        <dbReference type="ARBA" id="ARBA00052673"/>
    </source>
</evidence>
<evidence type="ECO:0000313" key="29">
    <source>
        <dbReference type="Proteomes" id="UP001159641"/>
    </source>
</evidence>
<keyword evidence="3 26" id="KW-0813">Transport</keyword>
<evidence type="ECO:0000256" key="7">
    <source>
        <dbReference type="ARBA" id="ARBA00022970"/>
    </source>
</evidence>
<dbReference type="InterPro" id="IPR018108">
    <property type="entry name" value="MCP_transmembrane"/>
</dbReference>
<comment type="subcellular location">
    <subcellularLocation>
        <location evidence="1">Mitochondrion inner membrane</location>
        <topology evidence="1">Multi-pass membrane protein</topology>
    </subcellularLocation>
</comment>
<comment type="catalytic activity">
    <reaction evidence="13">
        <text>L-ornithine(in) = L-ornithine(out)</text>
        <dbReference type="Rhea" id="RHEA:71199"/>
        <dbReference type="ChEBI" id="CHEBI:46911"/>
    </reaction>
</comment>
<dbReference type="PANTHER" id="PTHR45624">
    <property type="entry name" value="MITOCHONDRIAL BASIC AMINO ACIDS TRANSPORTER-RELATED"/>
    <property type="match status" value="1"/>
</dbReference>
<evidence type="ECO:0000256" key="27">
    <source>
        <dbReference type="SAM" id="MobiDB-lite"/>
    </source>
</evidence>
<name>A0AB34GL03_ESCRO</name>
<evidence type="ECO:0000256" key="4">
    <source>
        <dbReference type="ARBA" id="ARBA00022692"/>
    </source>
</evidence>
<comment type="catalytic activity">
    <reaction evidence="16">
        <text>L-histidine(out) + L-arginine(in) = L-histidine(in) + L-arginine(out)</text>
        <dbReference type="Rhea" id="RHEA:71063"/>
        <dbReference type="ChEBI" id="CHEBI:32682"/>
        <dbReference type="ChEBI" id="CHEBI:57595"/>
    </reaction>
</comment>
<dbReference type="Gene3D" id="1.50.40.10">
    <property type="entry name" value="Mitochondrial carrier domain"/>
    <property type="match status" value="1"/>
</dbReference>
<evidence type="ECO:0000256" key="13">
    <source>
        <dbReference type="ARBA" id="ARBA00034450"/>
    </source>
</evidence>
<comment type="catalytic activity">
    <reaction evidence="15">
        <text>L-histidine(out) = L-histidine(in)</text>
        <dbReference type="Rhea" id="RHEA:72807"/>
        <dbReference type="ChEBI" id="CHEBI:57595"/>
    </reaction>
</comment>
<keyword evidence="6" id="KW-0999">Mitochondrion inner membrane</keyword>
<evidence type="ECO:0000256" key="23">
    <source>
        <dbReference type="ARBA" id="ARBA00079387"/>
    </source>
</evidence>
<evidence type="ECO:0000256" key="2">
    <source>
        <dbReference type="ARBA" id="ARBA00006375"/>
    </source>
</evidence>
<dbReference type="GO" id="GO:0005743">
    <property type="term" value="C:mitochondrial inner membrane"/>
    <property type="evidence" value="ECO:0007669"/>
    <property type="project" value="UniProtKB-SubCell"/>
</dbReference>
<dbReference type="Pfam" id="PF00153">
    <property type="entry name" value="Mito_carr"/>
    <property type="match status" value="3"/>
</dbReference>
<dbReference type="PANTHER" id="PTHR45624:SF61">
    <property type="entry name" value="MITOCHONDRIAL BASIC AMINO ACIDS TRANSPORTER"/>
    <property type="match status" value="1"/>
</dbReference>